<dbReference type="EMBL" id="JAOQBH010000019">
    <property type="protein sequence ID" value="KAJ4122749.1"/>
    <property type="molecule type" value="Genomic_DNA"/>
</dbReference>
<protein>
    <submittedName>
        <fullName evidence="1">Uncharacterized protein</fullName>
    </submittedName>
</protein>
<name>A0ABQ8R121_FUSEQ</name>
<reference evidence="1" key="1">
    <citation type="submission" date="2022-09" db="EMBL/GenBank/DDBJ databases">
        <title>Fusarium specimens isolated from Avocado Roots.</title>
        <authorList>
            <person name="Stajich J."/>
            <person name="Roper C."/>
            <person name="Heimlech-Rivalta G."/>
        </authorList>
    </citation>
    <scope>NUCLEOTIDE SEQUENCE</scope>
    <source>
        <strain evidence="1">CF00095</strain>
    </source>
</reference>
<dbReference type="Proteomes" id="UP001152024">
    <property type="component" value="Unassembled WGS sequence"/>
</dbReference>
<proteinExistence type="predicted"/>
<evidence type="ECO:0000313" key="1">
    <source>
        <dbReference type="EMBL" id="KAJ4122749.1"/>
    </source>
</evidence>
<comment type="caution">
    <text evidence="1">The sequence shown here is derived from an EMBL/GenBank/DDBJ whole genome shotgun (WGS) entry which is preliminary data.</text>
</comment>
<keyword evidence="2" id="KW-1185">Reference proteome</keyword>
<accession>A0ABQ8R121</accession>
<gene>
    <name evidence="1" type="ORF">NW768_010191</name>
</gene>
<evidence type="ECO:0000313" key="2">
    <source>
        <dbReference type="Proteomes" id="UP001152024"/>
    </source>
</evidence>
<organism evidence="1 2">
    <name type="scientific">Fusarium equiseti</name>
    <name type="common">Fusarium scirpi</name>
    <dbReference type="NCBI Taxonomy" id="61235"/>
    <lineage>
        <taxon>Eukaryota</taxon>
        <taxon>Fungi</taxon>
        <taxon>Dikarya</taxon>
        <taxon>Ascomycota</taxon>
        <taxon>Pezizomycotina</taxon>
        <taxon>Sordariomycetes</taxon>
        <taxon>Hypocreomycetidae</taxon>
        <taxon>Hypocreales</taxon>
        <taxon>Nectriaceae</taxon>
        <taxon>Fusarium</taxon>
        <taxon>Fusarium incarnatum-equiseti species complex</taxon>
    </lineage>
</organism>
<sequence length="131" mass="15636">MNSARNLIDRKFRTDNLTKKVENVERAPAARSSKHKRRIKRVKLEHAQQSSEDVVMQQDNPVPTIDIPNLRFLRRVRREEDFGTKREKRQVVKVSENWFATDIEMLEIVWDYEVECDRPVGFPLDHMSFLQ</sequence>